<name>A0ABS8PTQ0_9BACT</name>
<protein>
    <submittedName>
        <fullName evidence="2">Carboxypeptidase-like regulatory domain-containing protein</fullName>
    </submittedName>
</protein>
<keyword evidence="1" id="KW-0732">Signal</keyword>
<gene>
    <name evidence="2" type="ORF">LQ567_16820</name>
</gene>
<accession>A0ABS8PTQ0</accession>
<organism evidence="2 3">
    <name type="scientific">Niabella pedocola</name>
    <dbReference type="NCBI Taxonomy" id="1752077"/>
    <lineage>
        <taxon>Bacteria</taxon>
        <taxon>Pseudomonadati</taxon>
        <taxon>Bacteroidota</taxon>
        <taxon>Chitinophagia</taxon>
        <taxon>Chitinophagales</taxon>
        <taxon>Chitinophagaceae</taxon>
        <taxon>Niabella</taxon>
    </lineage>
</organism>
<dbReference type="Proteomes" id="UP001199816">
    <property type="component" value="Unassembled WGS sequence"/>
</dbReference>
<dbReference type="InterPro" id="IPR008969">
    <property type="entry name" value="CarboxyPept-like_regulatory"/>
</dbReference>
<dbReference type="Gene3D" id="2.60.40.1120">
    <property type="entry name" value="Carboxypeptidase-like, regulatory domain"/>
    <property type="match status" value="1"/>
</dbReference>
<dbReference type="SUPFAM" id="SSF49464">
    <property type="entry name" value="Carboxypeptidase regulatory domain-like"/>
    <property type="match status" value="1"/>
</dbReference>
<reference evidence="2 3" key="1">
    <citation type="submission" date="2021-11" db="EMBL/GenBank/DDBJ databases">
        <title>Genomic of Niabella pedocola.</title>
        <authorList>
            <person name="Wu T."/>
        </authorList>
    </citation>
    <scope>NUCLEOTIDE SEQUENCE [LARGE SCALE GENOMIC DNA]</scope>
    <source>
        <strain evidence="2 3">JCM 31011</strain>
    </source>
</reference>
<dbReference type="RefSeq" id="WP_231006335.1">
    <property type="nucleotide sequence ID" value="NZ_JAJNEC010000005.1"/>
</dbReference>
<feature type="chain" id="PRO_5047292272" evidence="1">
    <location>
        <begin position="21"/>
        <end position="247"/>
    </location>
</feature>
<dbReference type="Pfam" id="PF13620">
    <property type="entry name" value="CarboxypepD_reg"/>
    <property type="match status" value="1"/>
</dbReference>
<evidence type="ECO:0000313" key="2">
    <source>
        <dbReference type="EMBL" id="MCD2424445.1"/>
    </source>
</evidence>
<evidence type="ECO:0000256" key="1">
    <source>
        <dbReference type="SAM" id="SignalP"/>
    </source>
</evidence>
<dbReference type="EMBL" id="JAJNEC010000005">
    <property type="protein sequence ID" value="MCD2424445.1"/>
    <property type="molecule type" value="Genomic_DNA"/>
</dbReference>
<comment type="caution">
    <text evidence="2">The sequence shown here is derived from an EMBL/GenBank/DDBJ whole genome shotgun (WGS) entry which is preliminary data.</text>
</comment>
<proteinExistence type="predicted"/>
<evidence type="ECO:0000313" key="3">
    <source>
        <dbReference type="Proteomes" id="UP001199816"/>
    </source>
</evidence>
<feature type="signal peptide" evidence="1">
    <location>
        <begin position="1"/>
        <end position="20"/>
    </location>
</feature>
<sequence>MKQLLWMALLCCACTKSESATDETPNTDPGQKYVQGKVTDTNGNAIKGARIIVDNTIYYNSGTTGTTDANGYYKIPVEIGSWRVYAEIDRTFNEQTFKKLELFPDKDNAFAGADGATVNFKWKLEGEKPAPLVGFFGGTAYLYPDSESDIRDSENIEFTFTPVGNLIDGNPGHVLVRKGGKPQTSTYSQMPDIPIGKYNITAKHVPSGKVLKLRTAYEGSYTSNMIAGFDPELNFCSRCLTIQFTDR</sequence>
<keyword evidence="3" id="KW-1185">Reference proteome</keyword>